<protein>
    <recommendedName>
        <fullName evidence="1">Carboxylesterase type B domain-containing protein</fullName>
    </recommendedName>
</protein>
<evidence type="ECO:0000313" key="2">
    <source>
        <dbReference type="EMBL" id="PLW05523.1"/>
    </source>
</evidence>
<comment type="caution">
    <text evidence="2">The sequence shown here is derived from an EMBL/GenBank/DDBJ whole genome shotgun (WGS) entry which is preliminary data.</text>
</comment>
<accession>A0A2N5RX36</accession>
<dbReference type="InterPro" id="IPR050309">
    <property type="entry name" value="Type-B_Carboxylest/Lipase"/>
</dbReference>
<dbReference type="Pfam" id="PF00135">
    <property type="entry name" value="COesterase"/>
    <property type="match status" value="1"/>
</dbReference>
<dbReference type="AlphaFoldDB" id="A0A2N5RX36"/>
<dbReference type="InterPro" id="IPR002018">
    <property type="entry name" value="CarbesteraseB"/>
</dbReference>
<organism evidence="2 3">
    <name type="scientific">Puccinia coronata f. sp. avenae</name>
    <dbReference type="NCBI Taxonomy" id="200324"/>
    <lineage>
        <taxon>Eukaryota</taxon>
        <taxon>Fungi</taxon>
        <taxon>Dikarya</taxon>
        <taxon>Basidiomycota</taxon>
        <taxon>Pucciniomycotina</taxon>
        <taxon>Pucciniomycetes</taxon>
        <taxon>Pucciniales</taxon>
        <taxon>Pucciniaceae</taxon>
        <taxon>Puccinia</taxon>
    </lineage>
</organism>
<dbReference type="Proteomes" id="UP000235388">
    <property type="component" value="Unassembled WGS sequence"/>
</dbReference>
<dbReference type="OrthoDB" id="408631at2759"/>
<gene>
    <name evidence="2" type="ORF">PCANC_27987</name>
</gene>
<evidence type="ECO:0000313" key="3">
    <source>
        <dbReference type="Proteomes" id="UP000235388"/>
    </source>
</evidence>
<sequence length="574" mass="64269">MPEYQSMLVETTYGPIIGYEDAGFLTTESTVDHTHLITSVPVTKFLGVPYGQAERWKRAQPPTPWKEPLLCHKFGPSFPQWQVSPLDDFFRERLLSLRHSEQSEEKGFTVNIFCPSGVKEGENLPVLVWVYGGGLLHGCSSIPVYDPTEWIRREASNGRKFIVVTGNHRTNLLGFLASSDLAEEDPEGLAGNYGAYDCISYFQWVQKNISKFGGDPDNVTAFGESAGATMLAYLMLCKEKLFRRVILQSGAINTKPYISWQTHQDTHQELLKKASITAESREERLNALRELPIAQLMEYFSTSHYQVGFAPENASSPAAIWSESCPLSRLKAGNWSPHIESVMMGFCKDEGGLFAWMTASHTREGFDRIRNNFLAGADEQKLRQLYDLPNQANIDNPPEGAPLDVTRCSGSLAVADRLFKVPFELLLAALDGAKNWETQKPLSIYVYTLEGTVIEATPPSRFCGVSHMVDIALVFNMCHLWAAGSESARISATVGRAWYDYAKEGRPGGTKWPAYQRDRSPYKLLFRQDGGSALHDVRKRPEGELHRMPFWADQFGLAQFWDPPAPHHSASIDG</sequence>
<keyword evidence="3" id="KW-1185">Reference proteome</keyword>
<proteinExistence type="predicted"/>
<dbReference type="STRING" id="200324.A0A2N5RX36"/>
<dbReference type="InterPro" id="IPR029058">
    <property type="entry name" value="AB_hydrolase_fold"/>
</dbReference>
<name>A0A2N5RX36_9BASI</name>
<evidence type="ECO:0000259" key="1">
    <source>
        <dbReference type="Pfam" id="PF00135"/>
    </source>
</evidence>
<dbReference type="Gene3D" id="3.40.50.1820">
    <property type="entry name" value="alpha/beta hydrolase"/>
    <property type="match status" value="1"/>
</dbReference>
<dbReference type="EMBL" id="PGCJ01001426">
    <property type="protein sequence ID" value="PLW05523.1"/>
    <property type="molecule type" value="Genomic_DNA"/>
</dbReference>
<dbReference type="PANTHER" id="PTHR11559">
    <property type="entry name" value="CARBOXYLESTERASE"/>
    <property type="match status" value="1"/>
</dbReference>
<dbReference type="SUPFAM" id="SSF53474">
    <property type="entry name" value="alpha/beta-Hydrolases"/>
    <property type="match status" value="1"/>
</dbReference>
<reference evidence="2 3" key="1">
    <citation type="submission" date="2017-11" db="EMBL/GenBank/DDBJ databases">
        <title>De novo assembly and phasing of dikaryotic genomes from two isolates of Puccinia coronata f. sp. avenae, the causal agent of oat crown rust.</title>
        <authorList>
            <person name="Miller M.E."/>
            <person name="Zhang Y."/>
            <person name="Omidvar V."/>
            <person name="Sperschneider J."/>
            <person name="Schwessinger B."/>
            <person name="Raley C."/>
            <person name="Palmer J.M."/>
            <person name="Garnica D."/>
            <person name="Upadhyaya N."/>
            <person name="Rathjen J."/>
            <person name="Taylor J.M."/>
            <person name="Park R.F."/>
            <person name="Dodds P.N."/>
            <person name="Hirsch C.D."/>
            <person name="Kianian S.F."/>
            <person name="Figueroa M."/>
        </authorList>
    </citation>
    <scope>NUCLEOTIDE SEQUENCE [LARGE SCALE GENOMIC DNA]</scope>
    <source>
        <strain evidence="2">12NC29</strain>
    </source>
</reference>
<feature type="domain" description="Carboxylesterase type B" evidence="1">
    <location>
        <begin position="38"/>
        <end position="522"/>
    </location>
</feature>